<reference evidence="8 9" key="1">
    <citation type="journal article" date="2015" name="Genome Announc.">
        <title>Complete Genome Sequence and Annotation of Corynebacterium singulare DSM 44357, Isolated from a Human Semen Specimen.</title>
        <authorList>
            <person name="Merten M."/>
            <person name="Brinkrolf K."/>
            <person name="Albersmeier A."/>
            <person name="Kutter Y."/>
            <person name="Ruckert C."/>
            <person name="Tauch A."/>
        </authorList>
    </citation>
    <scope>NUCLEOTIDE SEQUENCE [LARGE SCALE GENOMIC DNA]</scope>
    <source>
        <strain evidence="8">IBS B52218</strain>
    </source>
</reference>
<dbReference type="SMART" id="SM00062">
    <property type="entry name" value="PBPb"/>
    <property type="match status" value="1"/>
</dbReference>
<dbReference type="GO" id="GO:0030288">
    <property type="term" value="C:outer membrane-bounded periplasmic space"/>
    <property type="evidence" value="ECO:0007669"/>
    <property type="project" value="TreeGrafter"/>
</dbReference>
<evidence type="ECO:0000256" key="2">
    <source>
        <dbReference type="ARBA" id="ARBA00022448"/>
    </source>
</evidence>
<dbReference type="InterPro" id="IPR001638">
    <property type="entry name" value="Solute-binding_3/MltF_N"/>
</dbReference>
<evidence type="ECO:0000256" key="4">
    <source>
        <dbReference type="RuleBase" id="RU003744"/>
    </source>
</evidence>
<accession>A0A0B6F756</accession>
<evidence type="ECO:0000259" key="7">
    <source>
        <dbReference type="SMART" id="SM00062"/>
    </source>
</evidence>
<dbReference type="PROSITE" id="PS51257">
    <property type="entry name" value="PROKAR_LIPOPROTEIN"/>
    <property type="match status" value="1"/>
</dbReference>
<comment type="similarity">
    <text evidence="1 4">Belongs to the bacterial solute-binding protein 3 family.</text>
</comment>
<dbReference type="InterPro" id="IPR051455">
    <property type="entry name" value="Bact_solute-bind_prot3"/>
</dbReference>
<dbReference type="GO" id="GO:0006865">
    <property type="term" value="P:amino acid transport"/>
    <property type="evidence" value="ECO:0007669"/>
    <property type="project" value="TreeGrafter"/>
</dbReference>
<dbReference type="STRING" id="161899.CSING_11855"/>
<dbReference type="OrthoDB" id="9807888at2"/>
<dbReference type="CDD" id="cd13690">
    <property type="entry name" value="PBP2_GluB"/>
    <property type="match status" value="1"/>
</dbReference>
<dbReference type="PROSITE" id="PS01039">
    <property type="entry name" value="SBP_BACTERIAL_3"/>
    <property type="match status" value="1"/>
</dbReference>
<dbReference type="PANTHER" id="PTHR30085">
    <property type="entry name" value="AMINO ACID ABC TRANSPORTER PERMEASE"/>
    <property type="match status" value="1"/>
</dbReference>
<evidence type="ECO:0000256" key="1">
    <source>
        <dbReference type="ARBA" id="ARBA00010333"/>
    </source>
</evidence>
<dbReference type="EMBL" id="CP010827">
    <property type="protein sequence ID" value="AJI79866.1"/>
    <property type="molecule type" value="Genomic_DNA"/>
</dbReference>
<dbReference type="Gene3D" id="3.40.190.10">
    <property type="entry name" value="Periplasmic binding protein-like II"/>
    <property type="match status" value="2"/>
</dbReference>
<protein>
    <submittedName>
        <fullName evidence="8">Amino acid ABC transporter substrate-binding protein, PAAT family</fullName>
    </submittedName>
</protein>
<evidence type="ECO:0000313" key="8">
    <source>
        <dbReference type="EMBL" id="AJI79866.1"/>
    </source>
</evidence>
<gene>
    <name evidence="8" type="primary">glnH</name>
    <name evidence="8" type="ORF">CSING_11855</name>
</gene>
<dbReference type="AlphaFoldDB" id="A0A0B6F756"/>
<dbReference type="HOGENOM" id="CLU_019602_18_4_11"/>
<dbReference type="PANTHER" id="PTHR30085:SF6">
    <property type="entry name" value="ABC TRANSPORTER GLUTAMINE-BINDING PROTEIN GLNH"/>
    <property type="match status" value="1"/>
</dbReference>
<feature type="compositionally biased region" description="Low complexity" evidence="5">
    <location>
        <begin position="333"/>
        <end position="345"/>
    </location>
</feature>
<dbReference type="KEGG" id="csx:CSING_11855"/>
<evidence type="ECO:0000256" key="5">
    <source>
        <dbReference type="SAM" id="MobiDB-lite"/>
    </source>
</evidence>
<dbReference type="Pfam" id="PF00497">
    <property type="entry name" value="SBP_bac_3"/>
    <property type="match status" value="1"/>
</dbReference>
<feature type="chain" id="PRO_5002122383" evidence="6">
    <location>
        <begin position="21"/>
        <end position="367"/>
    </location>
</feature>
<keyword evidence="2" id="KW-0813">Transport</keyword>
<dbReference type="Proteomes" id="UP000031890">
    <property type="component" value="Chromosome"/>
</dbReference>
<feature type="compositionally biased region" description="Basic and acidic residues" evidence="5">
    <location>
        <begin position="351"/>
        <end position="367"/>
    </location>
</feature>
<evidence type="ECO:0000313" key="9">
    <source>
        <dbReference type="Proteomes" id="UP000031890"/>
    </source>
</evidence>
<evidence type="ECO:0000256" key="3">
    <source>
        <dbReference type="ARBA" id="ARBA00022729"/>
    </source>
</evidence>
<dbReference type="RefSeq" id="WP_084226210.1">
    <property type="nucleotide sequence ID" value="NZ_CP010827.1"/>
</dbReference>
<dbReference type="GO" id="GO:0005576">
    <property type="term" value="C:extracellular region"/>
    <property type="evidence" value="ECO:0007669"/>
    <property type="project" value="TreeGrafter"/>
</dbReference>
<sequence length="367" mass="39995">MKRLCLSASLLATFSLMLSACETTHTTAPDPVLSTSADIHSTPGPPLPEDAIIEPAGVGEAAKPNDAEPYGSYRPDDKTPEERVPDIIKRGRLIVGVDRSNNLLSYRDTVTGEVRGFEVDIAREIAHDIFGDSSKVDFRFVEASDRAKALNDHTVDMVIRTMTISPERQREVAFSIPYMKTDARLLVLKNSGIHSIEDAAGLTLCAAKGSTMVDAIRKHSPSSDILETHAWGDCLMALQLGQTDGIVVDDALLSGMLAQDSYTEIVGNALETQRYGVAVRKPDASYDSRPLIRQVNSTLERIRSDGTWLRLFNTWLGDYMDRPSLPAPKYLNETPPATKSTSSEESSGEGRATKGDNKADTTKEGQP</sequence>
<dbReference type="InterPro" id="IPR018313">
    <property type="entry name" value="SBP_3_CS"/>
</dbReference>
<feature type="signal peptide" evidence="6">
    <location>
        <begin position="1"/>
        <end position="20"/>
    </location>
</feature>
<evidence type="ECO:0000256" key="6">
    <source>
        <dbReference type="SAM" id="SignalP"/>
    </source>
</evidence>
<feature type="domain" description="Solute-binding protein family 3/N-terminal" evidence="7">
    <location>
        <begin position="92"/>
        <end position="319"/>
    </location>
</feature>
<name>A0A0B6F756_9CORY</name>
<feature type="region of interest" description="Disordered" evidence="5">
    <location>
        <begin position="325"/>
        <end position="367"/>
    </location>
</feature>
<proteinExistence type="inferred from homology"/>
<feature type="region of interest" description="Disordered" evidence="5">
    <location>
        <begin position="59"/>
        <end position="82"/>
    </location>
</feature>
<organism evidence="8 9">
    <name type="scientific">Corynebacterium singulare</name>
    <dbReference type="NCBI Taxonomy" id="161899"/>
    <lineage>
        <taxon>Bacteria</taxon>
        <taxon>Bacillati</taxon>
        <taxon>Actinomycetota</taxon>
        <taxon>Actinomycetes</taxon>
        <taxon>Mycobacteriales</taxon>
        <taxon>Corynebacteriaceae</taxon>
        <taxon>Corynebacterium</taxon>
    </lineage>
</organism>
<dbReference type="SUPFAM" id="SSF53850">
    <property type="entry name" value="Periplasmic binding protein-like II"/>
    <property type="match status" value="1"/>
</dbReference>
<keyword evidence="3 6" id="KW-0732">Signal</keyword>